<protein>
    <recommendedName>
        <fullName evidence="2 5">Aminoglycoside N(3)-acetyltransferase</fullName>
        <ecNumber evidence="5">2.3.1.-</ecNumber>
    </recommendedName>
</protein>
<dbReference type="EMBL" id="CP022098">
    <property type="protein sequence ID" value="ATB37884.1"/>
    <property type="molecule type" value="Genomic_DNA"/>
</dbReference>
<keyword evidence="5" id="KW-0046">Antibiotic resistance</keyword>
<dbReference type="SUPFAM" id="SSF110710">
    <property type="entry name" value="TTHA0583/YokD-like"/>
    <property type="match status" value="1"/>
</dbReference>
<sequence>MRTREQLVNDLRQLGVNAGDLVMVHASLRAIGPVEGGVGGVLDSLDAAVGPDGTLIPWNDYYGPGSPLEHAWRSGVRVLRLGADLNTVTLLHLAEYLVELPSKRRVRRYVRVLGPHGPEERTVDCLDDEFGIVDTQGEDYFGLLLRDYLARGTARTGRVGHAVSELLDGADVLSFGVQWMAEHLG</sequence>
<accession>A0A250J1M1</accession>
<evidence type="ECO:0000256" key="2">
    <source>
        <dbReference type="ARBA" id="ARBA00012882"/>
    </source>
</evidence>
<dbReference type="KEGG" id="cfus:CYFUS_003309"/>
<dbReference type="AlphaFoldDB" id="A0A250J1M1"/>
<dbReference type="Pfam" id="PF02522">
    <property type="entry name" value="Antibiotic_NAT"/>
    <property type="match status" value="2"/>
</dbReference>
<proteinExistence type="inferred from homology"/>
<evidence type="ECO:0000313" key="6">
    <source>
        <dbReference type="EMBL" id="ATB37884.1"/>
    </source>
</evidence>
<evidence type="ECO:0000313" key="7">
    <source>
        <dbReference type="Proteomes" id="UP000217257"/>
    </source>
</evidence>
<dbReference type="GO" id="GO:0046353">
    <property type="term" value="F:aminoglycoside 3-N-acetyltransferase activity"/>
    <property type="evidence" value="ECO:0007669"/>
    <property type="project" value="UniProtKB-EC"/>
</dbReference>
<dbReference type="RefSeq" id="WP_095986134.1">
    <property type="nucleotide sequence ID" value="NZ_CP022098.1"/>
</dbReference>
<name>A0A250J1M1_9BACT</name>
<dbReference type="Proteomes" id="UP000217257">
    <property type="component" value="Chromosome"/>
</dbReference>
<evidence type="ECO:0000256" key="4">
    <source>
        <dbReference type="ARBA" id="ARBA00023315"/>
    </source>
</evidence>
<evidence type="ECO:0000256" key="1">
    <source>
        <dbReference type="ARBA" id="ARBA00006383"/>
    </source>
</evidence>
<dbReference type="EC" id="2.3.1.-" evidence="5"/>
<keyword evidence="3 5" id="KW-0808">Transferase</keyword>
<evidence type="ECO:0000256" key="5">
    <source>
        <dbReference type="RuleBase" id="RU365031"/>
    </source>
</evidence>
<gene>
    <name evidence="6" type="ORF">CYFUS_003309</name>
</gene>
<comment type="catalytic activity">
    <reaction evidence="5">
        <text>a 2-deoxystreptamine antibiotic + acetyl-CoA = an N(3)-acetyl-2-deoxystreptamine antibiotic + CoA + H(+)</text>
        <dbReference type="Rhea" id="RHEA:12665"/>
        <dbReference type="ChEBI" id="CHEBI:15378"/>
        <dbReference type="ChEBI" id="CHEBI:57287"/>
        <dbReference type="ChEBI" id="CHEBI:57288"/>
        <dbReference type="ChEBI" id="CHEBI:57921"/>
        <dbReference type="ChEBI" id="CHEBI:77452"/>
        <dbReference type="EC" id="2.3.1.81"/>
    </reaction>
</comment>
<keyword evidence="4 5" id="KW-0012">Acyltransferase</keyword>
<dbReference type="PANTHER" id="PTHR11104:SF0">
    <property type="entry name" value="SPBETA PROPHAGE-DERIVED AMINOGLYCOSIDE N(3')-ACETYLTRANSFERASE-LIKE PROTEIN YOKD"/>
    <property type="match status" value="1"/>
</dbReference>
<dbReference type="PANTHER" id="PTHR11104">
    <property type="entry name" value="AMINOGLYCOSIDE N3-ACETYLTRANSFERASE"/>
    <property type="match status" value="1"/>
</dbReference>
<organism evidence="6 7">
    <name type="scientific">Cystobacter fuscus</name>
    <dbReference type="NCBI Taxonomy" id="43"/>
    <lineage>
        <taxon>Bacteria</taxon>
        <taxon>Pseudomonadati</taxon>
        <taxon>Myxococcota</taxon>
        <taxon>Myxococcia</taxon>
        <taxon>Myxococcales</taxon>
        <taxon>Cystobacterineae</taxon>
        <taxon>Archangiaceae</taxon>
        <taxon>Cystobacter</taxon>
    </lineage>
</organism>
<reference evidence="6 7" key="1">
    <citation type="submission" date="2017-06" db="EMBL/GenBank/DDBJ databases">
        <title>Sequencing and comparative analysis of myxobacterial genomes.</title>
        <authorList>
            <person name="Rupp O."/>
            <person name="Goesmann A."/>
            <person name="Sogaard-Andersen L."/>
        </authorList>
    </citation>
    <scope>NUCLEOTIDE SEQUENCE [LARGE SCALE GENOMIC DNA]</scope>
    <source>
        <strain evidence="6 7">DSM 52655</strain>
    </source>
</reference>
<dbReference type="InterPro" id="IPR028345">
    <property type="entry name" value="Antibiotic_NAT-like"/>
</dbReference>
<evidence type="ECO:0000256" key="3">
    <source>
        <dbReference type="ARBA" id="ARBA00022679"/>
    </source>
</evidence>
<dbReference type="InterPro" id="IPR003679">
    <property type="entry name" value="Amioglycoside_AcTrfase"/>
</dbReference>
<dbReference type="GO" id="GO:0046677">
    <property type="term" value="P:response to antibiotic"/>
    <property type="evidence" value="ECO:0007669"/>
    <property type="project" value="UniProtKB-KW"/>
</dbReference>
<comment type="similarity">
    <text evidence="1 5">Belongs to the antibiotic N-acetyltransferase family.</text>
</comment>